<dbReference type="KEGG" id="req:REQ_36730"/>
<dbReference type="PANTHER" id="PTHR33371:SF16">
    <property type="entry name" value="MCE-FAMILY PROTEIN MCE3F"/>
    <property type="match status" value="1"/>
</dbReference>
<feature type="domain" description="Mce/MlaD" evidence="1">
    <location>
        <begin position="40"/>
        <end position="115"/>
    </location>
</feature>
<evidence type="ECO:0000313" key="3">
    <source>
        <dbReference type="EMBL" id="CBH49660.1"/>
    </source>
</evidence>
<dbReference type="EMBL" id="FN563149">
    <property type="protein sequence ID" value="CBH49660.1"/>
    <property type="molecule type" value="Genomic_DNA"/>
</dbReference>
<dbReference type="InterPro" id="IPR005693">
    <property type="entry name" value="Mce"/>
</dbReference>
<reference evidence="3" key="1">
    <citation type="journal article" date="2010" name="PLoS Genet.">
        <title>The genome of a pathogenic rhodococcus: cooptive virulence underpinned by key gene acquisitions.</title>
        <authorList>
            <person name="Letek M."/>
            <person name="Gonzalez P."/>
            <person name="Macarthur I."/>
            <person name="Rodriguez H."/>
            <person name="Freeman T.C."/>
            <person name="Valero-Rello A."/>
            <person name="Blanco M."/>
            <person name="Buckley T."/>
            <person name="Cherevach I."/>
            <person name="Fahey R."/>
            <person name="Hapeshi A."/>
            <person name="Holdstock J."/>
            <person name="Leadon D."/>
            <person name="Navas J."/>
            <person name="Ocampo A."/>
            <person name="Quail M.A."/>
            <person name="Sanders M."/>
            <person name="Scortti M.M."/>
            <person name="Prescott J.F."/>
            <person name="Fogarty U."/>
            <person name="Meijer W.G."/>
            <person name="Parkhill J."/>
            <person name="Bentley S.D."/>
            <person name="Vazquez-Boland J.A."/>
        </authorList>
    </citation>
    <scope>NUCLEOTIDE SEQUENCE [LARGE SCALE GENOMIC DNA]</scope>
    <source>
        <strain evidence="3 4">103S</strain>
    </source>
</reference>
<dbReference type="AlphaFoldDB" id="A0A3S5YAZ1"/>
<feature type="domain" description="Mammalian cell entry C-terminal" evidence="2">
    <location>
        <begin position="123"/>
        <end position="277"/>
    </location>
</feature>
<dbReference type="GO" id="GO:0005576">
    <property type="term" value="C:extracellular region"/>
    <property type="evidence" value="ECO:0007669"/>
    <property type="project" value="TreeGrafter"/>
</dbReference>
<dbReference type="InterPro" id="IPR003399">
    <property type="entry name" value="Mce/MlaD"/>
</dbReference>
<evidence type="ECO:0000259" key="2">
    <source>
        <dbReference type="Pfam" id="PF11887"/>
    </source>
</evidence>
<organism evidence="3">
    <name type="scientific">Rhodococcus hoagii (strain 103S)</name>
    <name type="common">Rhodococcus equi</name>
    <dbReference type="NCBI Taxonomy" id="685727"/>
    <lineage>
        <taxon>Bacteria</taxon>
        <taxon>Bacillati</taxon>
        <taxon>Actinomycetota</taxon>
        <taxon>Actinomycetes</taxon>
        <taxon>Mycobacteriales</taxon>
        <taxon>Nocardiaceae</taxon>
        <taxon>Prescottella</taxon>
    </lineage>
</organism>
<name>A0A3S5YAZ1_RHOH1</name>
<dbReference type="InterPro" id="IPR052336">
    <property type="entry name" value="MlaD_Phospholipid_Transporter"/>
</dbReference>
<proteinExistence type="predicted"/>
<sequence>MMVSRLAKWQLVAFVVVAVLGIGYVGAKYVRLDTLLGFGEYQVDARFANSGGIFTNAEVTYRGVPVGRVGDLTLTQDGVSVALMIDDSAPQIPASAKAVVANRSAIGEQYVDLQPDTDEGPFLTDGSVILEKNTATPIPVEDLIGSVDRLARSVPTDSLHTTVVELGKALTGKGGDLQVLVDSLGRFTETADEALPETLALISDGRTVFDTQADQAGAIRTFSDGLDQIAAQLKSSDPDVRRLIGTGKDASDTVGKLVVESGDALTTDLTNLSTTLTKVSPTFIALQPIFQFLPALSAGASAVAPGDGTIHFGLVLETNNPVPCTQGYEGTQEILAQMKAENPNFDDTVDNFPFNADARCTVPQGNPTGVRSAERIVYADPGTPQPWDSTPKTDPDKLNLNPIATQISTLLGVVPVR</sequence>
<evidence type="ECO:0000259" key="1">
    <source>
        <dbReference type="Pfam" id="PF02470"/>
    </source>
</evidence>
<dbReference type="Pfam" id="PF02470">
    <property type="entry name" value="MlaD"/>
    <property type="match status" value="1"/>
</dbReference>
<dbReference type="InterPro" id="IPR024516">
    <property type="entry name" value="Mce_C"/>
</dbReference>
<dbReference type="Pfam" id="PF11887">
    <property type="entry name" value="Mce4_CUP1"/>
    <property type="match status" value="1"/>
</dbReference>
<evidence type="ECO:0000313" key="4">
    <source>
        <dbReference type="Proteomes" id="UP000006892"/>
    </source>
</evidence>
<dbReference type="NCBIfam" id="TIGR00996">
    <property type="entry name" value="Mtu_fam_mce"/>
    <property type="match status" value="1"/>
</dbReference>
<gene>
    <name evidence="3" type="primary">mce4F</name>
    <name evidence="3" type="ordered locus">REQ_36730</name>
</gene>
<accession>A0A3S5YAZ1</accession>
<dbReference type="PANTHER" id="PTHR33371">
    <property type="entry name" value="INTERMEMBRANE PHOSPHOLIPID TRANSPORT SYSTEM BINDING PROTEIN MLAD-RELATED"/>
    <property type="match status" value="1"/>
</dbReference>
<protein>
    <submittedName>
        <fullName evidence="3">Mce family protein Mce4F</fullName>
    </submittedName>
</protein>
<dbReference type="Proteomes" id="UP001154400">
    <property type="component" value="Chromosome"/>
</dbReference>